<protein>
    <submittedName>
        <fullName evidence="2">MarR family transcriptional regulator</fullName>
    </submittedName>
</protein>
<dbReference type="InterPro" id="IPR039422">
    <property type="entry name" value="MarR/SlyA-like"/>
</dbReference>
<dbReference type="Proteomes" id="UP001501285">
    <property type="component" value="Unassembled WGS sequence"/>
</dbReference>
<reference evidence="2 3" key="1">
    <citation type="journal article" date="2019" name="Int. J. Syst. Evol. Microbiol.">
        <title>The Global Catalogue of Microorganisms (GCM) 10K type strain sequencing project: providing services to taxonomists for standard genome sequencing and annotation.</title>
        <authorList>
            <consortium name="The Broad Institute Genomics Platform"/>
            <consortium name="The Broad Institute Genome Sequencing Center for Infectious Disease"/>
            <person name="Wu L."/>
            <person name="Ma J."/>
        </authorList>
    </citation>
    <scope>NUCLEOTIDE SEQUENCE [LARGE SCALE GENOMIC DNA]</scope>
    <source>
        <strain evidence="2 3">JCM 14283</strain>
    </source>
</reference>
<dbReference type="InterPro" id="IPR000835">
    <property type="entry name" value="HTH_MarR-typ"/>
</dbReference>
<dbReference type="Pfam" id="PF12802">
    <property type="entry name" value="MarR_2"/>
    <property type="match status" value="1"/>
</dbReference>
<dbReference type="PROSITE" id="PS50995">
    <property type="entry name" value="HTH_MARR_2"/>
    <property type="match status" value="1"/>
</dbReference>
<accession>A0ABN1ZSI4</accession>
<dbReference type="SMART" id="SM00347">
    <property type="entry name" value="HTH_MARR"/>
    <property type="match status" value="1"/>
</dbReference>
<evidence type="ECO:0000313" key="3">
    <source>
        <dbReference type="Proteomes" id="UP001501285"/>
    </source>
</evidence>
<dbReference type="InterPro" id="IPR036388">
    <property type="entry name" value="WH-like_DNA-bd_sf"/>
</dbReference>
<organism evidence="2 3">
    <name type="scientific">Terrabacter terrae</name>
    <dbReference type="NCBI Taxonomy" id="318434"/>
    <lineage>
        <taxon>Bacteria</taxon>
        <taxon>Bacillati</taxon>
        <taxon>Actinomycetota</taxon>
        <taxon>Actinomycetes</taxon>
        <taxon>Micrococcales</taxon>
        <taxon>Intrasporangiaceae</taxon>
        <taxon>Terrabacter</taxon>
    </lineage>
</organism>
<gene>
    <name evidence="2" type="ORF">GCM10009740_39150</name>
</gene>
<dbReference type="PRINTS" id="PR00598">
    <property type="entry name" value="HTHMARR"/>
</dbReference>
<dbReference type="PANTHER" id="PTHR33164:SF94">
    <property type="entry name" value="TRANSCRIPTIONAL REGULATORY PROTEIN-RELATED"/>
    <property type="match status" value="1"/>
</dbReference>
<dbReference type="InterPro" id="IPR036390">
    <property type="entry name" value="WH_DNA-bd_sf"/>
</dbReference>
<dbReference type="SUPFAM" id="SSF46785">
    <property type="entry name" value="Winged helix' DNA-binding domain"/>
    <property type="match status" value="1"/>
</dbReference>
<dbReference type="PANTHER" id="PTHR33164">
    <property type="entry name" value="TRANSCRIPTIONAL REGULATOR, MARR FAMILY"/>
    <property type="match status" value="1"/>
</dbReference>
<evidence type="ECO:0000259" key="1">
    <source>
        <dbReference type="PROSITE" id="PS50995"/>
    </source>
</evidence>
<evidence type="ECO:0000313" key="2">
    <source>
        <dbReference type="EMBL" id="GAA1503421.1"/>
    </source>
</evidence>
<name>A0ABN1ZSI4_9MICO</name>
<sequence>MLDACRVLVAITARSLTVTSEVTDLLHLRALVVLWSRPSLSLGELAQAVGIHLTRASRLCDRLVTRGLVDRADDPVNRRQLVLRLTPAGREVVEQVMDERAEEVRPILARMSPSGRQRLVSSLAEFARAADGLAAHDLWALGWRS</sequence>
<proteinExistence type="predicted"/>
<comment type="caution">
    <text evidence="2">The sequence shown here is derived from an EMBL/GenBank/DDBJ whole genome shotgun (WGS) entry which is preliminary data.</text>
</comment>
<dbReference type="Gene3D" id="1.10.10.10">
    <property type="entry name" value="Winged helix-like DNA-binding domain superfamily/Winged helix DNA-binding domain"/>
    <property type="match status" value="1"/>
</dbReference>
<keyword evidence="3" id="KW-1185">Reference proteome</keyword>
<feature type="domain" description="HTH marR-type" evidence="1">
    <location>
        <begin position="1"/>
        <end position="128"/>
    </location>
</feature>
<dbReference type="EMBL" id="BAAANB010000154">
    <property type="protein sequence ID" value="GAA1503421.1"/>
    <property type="molecule type" value="Genomic_DNA"/>
</dbReference>